<gene>
    <name evidence="1" type="ORF">Q8791_27100</name>
</gene>
<keyword evidence="2" id="KW-1185">Reference proteome</keyword>
<sequence length="197" mass="22121">MLLFPPGGLVAYADESFLEDRERGYYVVATAVIDPAHLDHARQVMLDLRGTRRTGKTHWTEMDRQERKRAATRVAAIEGMHIVAVGTPVPPRRQERARARCLEHLVAELYGYGVSTLVMESRTRDLDQRDIRAVIGARRALPKGTRFAIEHTAGAVEPLLWVADVLAGAVRADRHGEESYRSILAERIYDFDVDTGC</sequence>
<proteinExistence type="predicted"/>
<evidence type="ECO:0008006" key="3">
    <source>
        <dbReference type="Google" id="ProtNLM"/>
    </source>
</evidence>
<dbReference type="RefSeq" id="WP_330094657.1">
    <property type="nucleotide sequence ID" value="NZ_JAUZMY010000037.1"/>
</dbReference>
<evidence type="ECO:0000313" key="2">
    <source>
        <dbReference type="Proteomes" id="UP001356095"/>
    </source>
</evidence>
<dbReference type="EMBL" id="JAUZMY010000037">
    <property type="protein sequence ID" value="MEE2040893.1"/>
    <property type="molecule type" value="Genomic_DNA"/>
</dbReference>
<organism evidence="1 2">
    <name type="scientific">Nocardiopsis codii</name>
    <dbReference type="NCBI Taxonomy" id="3065942"/>
    <lineage>
        <taxon>Bacteria</taxon>
        <taxon>Bacillati</taxon>
        <taxon>Actinomycetota</taxon>
        <taxon>Actinomycetes</taxon>
        <taxon>Streptosporangiales</taxon>
        <taxon>Nocardiopsidaceae</taxon>
        <taxon>Nocardiopsis</taxon>
    </lineage>
</organism>
<accession>A0ABU7KF89</accession>
<name>A0ABU7KF89_9ACTN</name>
<reference evidence="1 2" key="1">
    <citation type="submission" date="2023-08" db="EMBL/GenBank/DDBJ databases">
        <authorList>
            <person name="Girao M."/>
            <person name="Carvalho M.F."/>
        </authorList>
    </citation>
    <scope>NUCLEOTIDE SEQUENCE [LARGE SCALE GENOMIC DNA]</scope>
    <source>
        <strain evidence="1 2">CT-R113</strain>
    </source>
</reference>
<protein>
    <recommendedName>
        <fullName evidence="3">DUF3800 domain-containing protein</fullName>
    </recommendedName>
</protein>
<dbReference type="Proteomes" id="UP001356095">
    <property type="component" value="Unassembled WGS sequence"/>
</dbReference>
<evidence type="ECO:0000313" key="1">
    <source>
        <dbReference type="EMBL" id="MEE2040893.1"/>
    </source>
</evidence>
<comment type="caution">
    <text evidence="1">The sequence shown here is derived from an EMBL/GenBank/DDBJ whole genome shotgun (WGS) entry which is preliminary data.</text>
</comment>